<dbReference type="HOGENOM" id="CLU_056140_1_0_6"/>
<protein>
    <submittedName>
        <fullName evidence="3">Type III secreted effector protein</fullName>
    </submittedName>
</protein>
<dbReference type="PATRIC" id="fig|1141660.3.peg.464"/>
<accession>K8WK35</accession>
<dbReference type="Proteomes" id="UP000010290">
    <property type="component" value="Chromosome"/>
</dbReference>
<dbReference type="Gene3D" id="1.10.150.630">
    <property type="match status" value="1"/>
</dbReference>
<comment type="caution">
    <text evidence="3">The sequence shown here is derived from an EMBL/GenBank/DDBJ whole genome shotgun (WGS) entry which is preliminary data.</text>
</comment>
<keyword evidence="4" id="KW-1185">Reference proteome</keyword>
<organism evidence="3 4">
    <name type="scientific">Providencia sneebia DSM 19967</name>
    <dbReference type="NCBI Taxonomy" id="1141660"/>
    <lineage>
        <taxon>Bacteria</taxon>
        <taxon>Pseudomonadati</taxon>
        <taxon>Pseudomonadota</taxon>
        <taxon>Gammaproteobacteria</taxon>
        <taxon>Enterobacterales</taxon>
        <taxon>Morganellaceae</taxon>
        <taxon>Providencia</taxon>
    </lineage>
</organism>
<feature type="region of interest" description="Disordered" evidence="1">
    <location>
        <begin position="1"/>
        <end position="30"/>
    </location>
</feature>
<dbReference type="Pfam" id="PF07201">
    <property type="entry name" value="HrpJ"/>
    <property type="match status" value="1"/>
</dbReference>
<gene>
    <name evidence="3" type="ORF">OO7_02321</name>
</gene>
<name>K8WK35_9GAMM</name>
<dbReference type="RefSeq" id="WP_008914347.1">
    <property type="nucleotide sequence ID" value="NZ_CM001773.1"/>
</dbReference>
<reference evidence="3 4" key="1">
    <citation type="journal article" date="2012" name="BMC Genomics">
        <title>Comparative genomics of bacteria in the genus Providencia isolated from wild Drosophila melanogaster.</title>
        <authorList>
            <person name="Galac M.R."/>
            <person name="Lazzaro B.P."/>
        </authorList>
    </citation>
    <scope>NUCLEOTIDE SEQUENCE [LARGE SCALE GENOMIC DNA]</scope>
    <source>
        <strain evidence="3 4">DSM 19967</strain>
    </source>
</reference>
<evidence type="ECO:0000313" key="4">
    <source>
        <dbReference type="Proteomes" id="UP000010290"/>
    </source>
</evidence>
<proteinExistence type="predicted"/>
<evidence type="ECO:0000259" key="2">
    <source>
        <dbReference type="Pfam" id="PF07201"/>
    </source>
</evidence>
<dbReference type="AlphaFoldDB" id="K8WK35"/>
<dbReference type="GO" id="GO:0019867">
    <property type="term" value="C:outer membrane"/>
    <property type="evidence" value="ECO:0007669"/>
    <property type="project" value="InterPro"/>
</dbReference>
<feature type="domain" description="Hypersensitivity response secretion-like HrpJ" evidence="2">
    <location>
        <begin position="43"/>
        <end position="202"/>
    </location>
</feature>
<dbReference type="GO" id="GO:0046903">
    <property type="term" value="P:secretion"/>
    <property type="evidence" value="ECO:0007669"/>
    <property type="project" value="InterPro"/>
</dbReference>
<evidence type="ECO:0000313" key="3">
    <source>
        <dbReference type="EMBL" id="EKT60889.1"/>
    </source>
</evidence>
<feature type="compositionally biased region" description="Basic and acidic residues" evidence="1">
    <location>
        <begin position="18"/>
        <end position="30"/>
    </location>
</feature>
<evidence type="ECO:0000256" key="1">
    <source>
        <dbReference type="SAM" id="MobiDB-lite"/>
    </source>
</evidence>
<dbReference type="InterPro" id="IPR010812">
    <property type="entry name" value="HrpJ-like"/>
</dbReference>
<sequence>MAIMPLANHSRLLMNPQEKNRSSKISDDSEEVIRGQGVIDSTSEYASISMLAASHIRRSGAKKSHEEEWLQFSERILCENADETILNIENTLHQKFMASKELKIFLSQYFSDLSDLLMAIISLINRGKLRQEQLTQLKKLEEQLVQEDNDRNIQAGVNVALIAKIFSQKLQQSASHLRSLYREFLSYDGPVIYLYEQWVEEMTLSIRTNMMRYLSRALACDLQSLPFGHRYLNVFGSCFNSIGQLRELNALDQVFIHEILDTNLFQSFKANTKLEKKLSQLFISGIRGQENFDDKLLLFISSNLKTISADHQAYFLQLLIFAFSSIPINIYQSNKLRDDLICNLKELMDKFFQKNGINLGI</sequence>
<dbReference type="EMBL" id="AKKN01000003">
    <property type="protein sequence ID" value="EKT60889.1"/>
    <property type="molecule type" value="Genomic_DNA"/>
</dbReference>
<dbReference type="SUPFAM" id="SSF140591">
    <property type="entry name" value="Type III secretion system domain"/>
    <property type="match status" value="1"/>
</dbReference>
<dbReference type="OrthoDB" id="6466360at2"/>